<proteinExistence type="predicted"/>
<feature type="compositionally biased region" description="Polar residues" evidence="1">
    <location>
        <begin position="86"/>
        <end position="98"/>
    </location>
</feature>
<dbReference type="Proteomes" id="UP001526143">
    <property type="component" value="Unassembled WGS sequence"/>
</dbReference>
<evidence type="ECO:0000256" key="1">
    <source>
        <dbReference type="SAM" id="MobiDB-lite"/>
    </source>
</evidence>
<sequence length="401" mass="44757">MTKKTKIAKKVKEEKGIRLTIEEFSELQRKYPDSIEALNHAISKKLEKNIYIKLMELHHQQKKLGNDAVPDALIKEIKSKKENNIFQKSKQGKNNALAQENDVESVEDRLPNPEEDEAYNVNVIEDQNSEEDIIPQPEEDGMPEQIEWQGIYATTVGRSHLQSHPQVECQDAAKAVSTPRAAIFVADGAGSARFSQFGSKAVVEGLGEFTNSMESIHQQILDQEQRLNCNESNEGKEYAYRFIKSAIETLRELSKNKECLVDDLKCTLLMAVLGKHYLFWLKVGDGFIVVEKDNKLELLGSLGKGEFANQTTFLSDRLKDEAIYYGFLPIQNVTGIAAFTDGAAETLVSMDGSKIAGALSNFFAETRGGSFDNDSLLKFLEDETVWASPKGLDDRGIALLA</sequence>
<evidence type="ECO:0000313" key="3">
    <source>
        <dbReference type="EMBL" id="MCV3217444.1"/>
    </source>
</evidence>
<name>A0ABT3B7X7_9CYAN</name>
<dbReference type="RefSeq" id="WP_263749155.1">
    <property type="nucleotide sequence ID" value="NZ_JAOWRF010000406.1"/>
</dbReference>
<dbReference type="Gene3D" id="3.60.40.10">
    <property type="entry name" value="PPM-type phosphatase domain"/>
    <property type="match status" value="1"/>
</dbReference>
<reference evidence="3 4" key="1">
    <citation type="submission" date="2022-10" db="EMBL/GenBank/DDBJ databases">
        <title>Identification of biosynthetic pathway for the production of the potent trypsin inhibitor radiosumin.</title>
        <authorList>
            <person name="Fewer D.P."/>
            <person name="Delbaje E."/>
            <person name="Ouyang X."/>
            <person name="Agostino P.D."/>
            <person name="Wahlsten M."/>
            <person name="Jokela J."/>
            <person name="Permi P."/>
            <person name="Haapaniemi E."/>
            <person name="Koistinen H."/>
        </authorList>
    </citation>
    <scope>NUCLEOTIDE SEQUENCE [LARGE SCALE GENOMIC DNA]</scope>
    <source>
        <strain evidence="3 4">NIES-515</strain>
    </source>
</reference>
<dbReference type="Pfam" id="PF13672">
    <property type="entry name" value="PP2C_2"/>
    <property type="match status" value="1"/>
</dbReference>
<feature type="domain" description="PPM-type phosphatase" evidence="2">
    <location>
        <begin position="156"/>
        <end position="354"/>
    </location>
</feature>
<keyword evidence="4" id="KW-1185">Reference proteome</keyword>
<dbReference type="EMBL" id="JAOWRF010000406">
    <property type="protein sequence ID" value="MCV3217444.1"/>
    <property type="molecule type" value="Genomic_DNA"/>
</dbReference>
<organism evidence="3 4">
    <name type="scientific">Plectonema radiosum NIES-515</name>
    <dbReference type="NCBI Taxonomy" id="2986073"/>
    <lineage>
        <taxon>Bacteria</taxon>
        <taxon>Bacillati</taxon>
        <taxon>Cyanobacteriota</taxon>
        <taxon>Cyanophyceae</taxon>
        <taxon>Oscillatoriophycideae</taxon>
        <taxon>Oscillatoriales</taxon>
        <taxon>Microcoleaceae</taxon>
        <taxon>Plectonema</taxon>
    </lineage>
</organism>
<dbReference type="InterPro" id="IPR036457">
    <property type="entry name" value="PPM-type-like_dom_sf"/>
</dbReference>
<evidence type="ECO:0000259" key="2">
    <source>
        <dbReference type="Pfam" id="PF13672"/>
    </source>
</evidence>
<gene>
    <name evidence="3" type="ORF">OGM63_28720</name>
</gene>
<protein>
    <submittedName>
        <fullName evidence="3">Protein phosphatase 2C domain-containing protein</fullName>
    </submittedName>
</protein>
<dbReference type="InterPro" id="IPR001932">
    <property type="entry name" value="PPM-type_phosphatase-like_dom"/>
</dbReference>
<feature type="region of interest" description="Disordered" evidence="1">
    <location>
        <begin position="86"/>
        <end position="110"/>
    </location>
</feature>
<evidence type="ECO:0000313" key="4">
    <source>
        <dbReference type="Proteomes" id="UP001526143"/>
    </source>
</evidence>
<accession>A0ABT3B7X7</accession>
<dbReference type="SUPFAM" id="SSF81606">
    <property type="entry name" value="PP2C-like"/>
    <property type="match status" value="1"/>
</dbReference>
<comment type="caution">
    <text evidence="3">The sequence shown here is derived from an EMBL/GenBank/DDBJ whole genome shotgun (WGS) entry which is preliminary data.</text>
</comment>